<comment type="similarity">
    <text evidence="2">Belongs to the polycystin family.</text>
</comment>
<dbReference type="AlphaFoldDB" id="A0A0V0QCP0"/>
<feature type="transmembrane region" description="Helical" evidence="8">
    <location>
        <begin position="784"/>
        <end position="801"/>
    </location>
</feature>
<dbReference type="InterPro" id="IPR046791">
    <property type="entry name" value="Polycystin_dom"/>
</dbReference>
<comment type="subcellular location">
    <subcellularLocation>
        <location evidence="1">Membrane</location>
        <topology evidence="1">Multi-pass membrane protein</topology>
    </subcellularLocation>
</comment>
<dbReference type="PANTHER" id="PTHR10877">
    <property type="entry name" value="POLYCYSTIN FAMILY MEMBER"/>
    <property type="match status" value="1"/>
</dbReference>
<dbReference type="Proteomes" id="UP000054937">
    <property type="component" value="Unassembled WGS sequence"/>
</dbReference>
<dbReference type="EMBL" id="LDAU01000202">
    <property type="protein sequence ID" value="KRW99899.1"/>
    <property type="molecule type" value="Genomic_DNA"/>
</dbReference>
<name>A0A0V0QCP0_PSEPJ</name>
<evidence type="ECO:0000313" key="12">
    <source>
        <dbReference type="Proteomes" id="UP000054937"/>
    </source>
</evidence>
<dbReference type="OrthoDB" id="292773at2759"/>
<evidence type="ECO:0000256" key="8">
    <source>
        <dbReference type="SAM" id="Phobius"/>
    </source>
</evidence>
<feature type="domain" description="Polycystin" evidence="10">
    <location>
        <begin position="456"/>
        <end position="602"/>
    </location>
</feature>
<protein>
    <submittedName>
        <fullName evidence="11">Uncharacterized protein</fullName>
    </submittedName>
</protein>
<dbReference type="InterPro" id="IPR013122">
    <property type="entry name" value="PKD1_2_channel"/>
</dbReference>
<feature type="transmembrane region" description="Helical" evidence="8">
    <location>
        <begin position="717"/>
        <end position="736"/>
    </location>
</feature>
<feature type="coiled-coil region" evidence="6">
    <location>
        <begin position="291"/>
        <end position="318"/>
    </location>
</feature>
<feature type="domain" description="Polycystin cation channel PKD1/PKD2" evidence="9">
    <location>
        <begin position="632"/>
        <end position="837"/>
    </location>
</feature>
<feature type="transmembrane region" description="Helical" evidence="8">
    <location>
        <begin position="807"/>
        <end position="831"/>
    </location>
</feature>
<evidence type="ECO:0000259" key="9">
    <source>
        <dbReference type="Pfam" id="PF08016"/>
    </source>
</evidence>
<keyword evidence="4 8" id="KW-1133">Transmembrane helix</keyword>
<keyword evidence="5 8" id="KW-0472">Membrane</keyword>
<dbReference type="OMA" id="IRIYLMF"/>
<feature type="compositionally biased region" description="Polar residues" evidence="7">
    <location>
        <begin position="181"/>
        <end position="193"/>
    </location>
</feature>
<evidence type="ECO:0000256" key="6">
    <source>
        <dbReference type="SAM" id="Coils"/>
    </source>
</evidence>
<evidence type="ECO:0000256" key="2">
    <source>
        <dbReference type="ARBA" id="ARBA00007200"/>
    </source>
</evidence>
<feature type="transmembrane region" description="Helical" evidence="8">
    <location>
        <begin position="655"/>
        <end position="675"/>
    </location>
</feature>
<feature type="coiled-coil region" evidence="6">
    <location>
        <begin position="4"/>
        <end position="64"/>
    </location>
</feature>
<evidence type="ECO:0000256" key="7">
    <source>
        <dbReference type="SAM" id="MobiDB-lite"/>
    </source>
</evidence>
<reference evidence="11 12" key="1">
    <citation type="journal article" date="2015" name="Sci. Rep.">
        <title>Genome of the facultative scuticociliatosis pathogen Pseudocohnilembus persalinus provides insight into its virulence through horizontal gene transfer.</title>
        <authorList>
            <person name="Xiong J."/>
            <person name="Wang G."/>
            <person name="Cheng J."/>
            <person name="Tian M."/>
            <person name="Pan X."/>
            <person name="Warren A."/>
            <person name="Jiang C."/>
            <person name="Yuan D."/>
            <person name="Miao W."/>
        </authorList>
    </citation>
    <scope>NUCLEOTIDE SEQUENCE [LARGE SCALE GENOMIC DNA]</scope>
    <source>
        <strain evidence="11">36N120E</strain>
    </source>
</reference>
<feature type="transmembrane region" description="Helical" evidence="8">
    <location>
        <begin position="748"/>
        <end position="772"/>
    </location>
</feature>
<feature type="transmembrane region" description="Helical" evidence="8">
    <location>
        <begin position="368"/>
        <end position="387"/>
    </location>
</feature>
<comment type="caution">
    <text evidence="11">The sequence shown here is derived from an EMBL/GenBank/DDBJ whole genome shotgun (WGS) entry which is preliminary data.</text>
</comment>
<proteinExistence type="inferred from homology"/>
<keyword evidence="12" id="KW-1185">Reference proteome</keyword>
<evidence type="ECO:0000259" key="10">
    <source>
        <dbReference type="Pfam" id="PF20519"/>
    </source>
</evidence>
<dbReference type="Pfam" id="PF20519">
    <property type="entry name" value="Polycystin_dom"/>
    <property type="match status" value="1"/>
</dbReference>
<evidence type="ECO:0000256" key="5">
    <source>
        <dbReference type="ARBA" id="ARBA00023136"/>
    </source>
</evidence>
<sequence length="874" mass="104117">MDENEQKQKQVKIQKIEQQELAKKKLKHKIGEKHEIIQNLQTKLDLLQQEHQQIQGQYQIASSKYQKGQKSEEKNVQQIQQSSIKQDEQQRFAKQVTEKINFLISRYIIPIEKHLKSTIESYFTEIKQNKIQIAQKAQFSSIQVILTKRQTNFVLGKKKRSLLKPSNNSLQENSKLLIGKVQSQQKRQSQTNPVLEYSNNKNNNDKNEFCAVFRISKDTTFEQIKKQAVIFWELPLGNNLKEPTKREISKEINMYILLDKNGKQIPIDQKVEKYFINTTELTEATVYMKPISQVKNNQDEQKEDLKNYINNSKKTTNEYIQIWQQLVKSVPYIDRFFIVSEKSLEEKWKNNKSQKRKGFRFDDNHCCFFFLVVIMLILIIFQITYGIRLNIMQKHNAVILDKLQIQRNFKEKDYTTWVNIDTFDKFENYLLNSTFRYELFRDPDMLDQYEGSLLSFYTKIGQIQIRQLRSKSYDCSEKIKVRKNTQKKCYYDDWIDNQETEQIEQGIYDWQKYKPLLYLNETRYTEGKFSKYPPNGYLYKKGNEIKNDGEFYTDIQNAFENGFIDNSIRGLIINVNLFNQNDGYMVFIELLLEQDQYGLHAKSEVIAFLPNLHESTYGNRLQTLKNLRLFFTIIQAILLLYRLTCYNSIDLQYIFSIQGCLNLVIIVCSFMSISYEYQLDNMNITYDFLEEIKQNNYFYDFGEAAYQFQKIVQIQSLILGAIIIRLVLYFTFFKPFDLIIQTIENSIIQIFVTFIFIFFVIIGFVLLALNFLKYNQYFTTFSDAFINLLLIIIGVFDFNSIEFNFLSVLFLGLYIFIIGFFLMNIIVAIYIDQYRQVYLQNGYQTDADWTLKERFKWFFSWLGESNLQKLGFND</sequence>
<feature type="transmembrane region" description="Helical" evidence="8">
    <location>
        <begin position="629"/>
        <end position="649"/>
    </location>
</feature>
<evidence type="ECO:0000313" key="11">
    <source>
        <dbReference type="EMBL" id="KRW99899.1"/>
    </source>
</evidence>
<keyword evidence="6" id="KW-0175">Coiled coil</keyword>
<evidence type="ECO:0000256" key="1">
    <source>
        <dbReference type="ARBA" id="ARBA00004141"/>
    </source>
</evidence>
<evidence type="ECO:0000256" key="3">
    <source>
        <dbReference type="ARBA" id="ARBA00022692"/>
    </source>
</evidence>
<organism evidence="11 12">
    <name type="scientific">Pseudocohnilembus persalinus</name>
    <name type="common">Ciliate</name>
    <dbReference type="NCBI Taxonomy" id="266149"/>
    <lineage>
        <taxon>Eukaryota</taxon>
        <taxon>Sar</taxon>
        <taxon>Alveolata</taxon>
        <taxon>Ciliophora</taxon>
        <taxon>Intramacronucleata</taxon>
        <taxon>Oligohymenophorea</taxon>
        <taxon>Scuticociliatia</taxon>
        <taxon>Philasterida</taxon>
        <taxon>Pseudocohnilembidae</taxon>
        <taxon>Pseudocohnilembus</taxon>
    </lineage>
</organism>
<feature type="region of interest" description="Disordered" evidence="7">
    <location>
        <begin position="181"/>
        <end position="201"/>
    </location>
</feature>
<dbReference type="GO" id="GO:0016020">
    <property type="term" value="C:membrane"/>
    <property type="evidence" value="ECO:0007669"/>
    <property type="project" value="UniProtKB-SubCell"/>
</dbReference>
<gene>
    <name evidence="11" type="ORF">PPERSA_12575</name>
</gene>
<dbReference type="Pfam" id="PF08016">
    <property type="entry name" value="PKD_channel"/>
    <property type="match status" value="1"/>
</dbReference>
<dbReference type="InParanoid" id="A0A0V0QCP0"/>
<dbReference type="InterPro" id="IPR051223">
    <property type="entry name" value="Polycystin"/>
</dbReference>
<keyword evidence="3 8" id="KW-0812">Transmembrane</keyword>
<accession>A0A0V0QCP0</accession>
<evidence type="ECO:0000256" key="4">
    <source>
        <dbReference type="ARBA" id="ARBA00022989"/>
    </source>
</evidence>
<dbReference type="PANTHER" id="PTHR10877:SF183">
    <property type="entry name" value="AT14535P-RELATED"/>
    <property type="match status" value="1"/>
</dbReference>